<gene>
    <name evidence="2" type="ORF">WAK64_15745</name>
</gene>
<evidence type="ECO:0000256" key="1">
    <source>
        <dbReference type="ARBA" id="ARBA00022801"/>
    </source>
</evidence>
<dbReference type="SUPFAM" id="SSF53254">
    <property type="entry name" value="Phosphoglycerate mutase-like"/>
    <property type="match status" value="1"/>
</dbReference>
<keyword evidence="3" id="KW-1185">Reference proteome</keyword>
<dbReference type="InterPro" id="IPR029033">
    <property type="entry name" value="His_PPase_superfam"/>
</dbReference>
<dbReference type="RefSeq" id="WP_336587973.1">
    <property type="nucleotide sequence ID" value="NZ_JBBAXC010000013.1"/>
</dbReference>
<dbReference type="EC" id="3.1.3.-" evidence="2"/>
<dbReference type="Pfam" id="PF00300">
    <property type="entry name" value="His_Phos_1"/>
    <property type="match status" value="1"/>
</dbReference>
<proteinExistence type="predicted"/>
<dbReference type="InterPro" id="IPR051695">
    <property type="entry name" value="Phosphoglycerate_Mutase"/>
</dbReference>
<dbReference type="GO" id="GO:0016787">
    <property type="term" value="F:hydrolase activity"/>
    <property type="evidence" value="ECO:0007669"/>
    <property type="project" value="UniProtKB-KW"/>
</dbReference>
<dbReference type="Gene3D" id="3.40.50.1240">
    <property type="entry name" value="Phosphoglycerate mutase-like"/>
    <property type="match status" value="1"/>
</dbReference>
<accession>A0ABU8HGJ6</accession>
<sequence>MPGTKDSPLSSIGREQTLRLSEKLHPFDLDLIYTSSTNRTIETTNIINEQRNLIVTKSNKLLEMNFGEWEGLTRSQIKETFNNEYKLFETDPANFVAPTGESLVEVKARVIQFINELLEKHNGKNVLVVTHSIVLKILMANFEGRPLAKMWNESTIHSTN</sequence>
<evidence type="ECO:0000313" key="2">
    <source>
        <dbReference type="EMBL" id="MEI5908500.1"/>
    </source>
</evidence>
<name>A0ABU8HGJ6_9BACI</name>
<dbReference type="CDD" id="cd07067">
    <property type="entry name" value="HP_PGM_like"/>
    <property type="match status" value="1"/>
</dbReference>
<organism evidence="2 3">
    <name type="scientific">Bacillus spongiae</name>
    <dbReference type="NCBI Taxonomy" id="2683610"/>
    <lineage>
        <taxon>Bacteria</taxon>
        <taxon>Bacillati</taxon>
        <taxon>Bacillota</taxon>
        <taxon>Bacilli</taxon>
        <taxon>Bacillales</taxon>
        <taxon>Bacillaceae</taxon>
        <taxon>Bacillus</taxon>
    </lineage>
</organism>
<dbReference type="InterPro" id="IPR013078">
    <property type="entry name" value="His_Pase_superF_clade-1"/>
</dbReference>
<keyword evidence="1 2" id="KW-0378">Hydrolase</keyword>
<dbReference type="Proteomes" id="UP001312865">
    <property type="component" value="Unassembled WGS sequence"/>
</dbReference>
<reference evidence="2 3" key="1">
    <citation type="journal article" date="2018" name="J. Microbiol.">
        <title>Bacillus spongiae sp. nov., isolated from sponge of Jeju Island.</title>
        <authorList>
            <person name="Lee G.E."/>
            <person name="Im W.T."/>
            <person name="Park J.S."/>
        </authorList>
    </citation>
    <scope>NUCLEOTIDE SEQUENCE [LARGE SCALE GENOMIC DNA]</scope>
    <source>
        <strain evidence="2 3">135PIL107-10</strain>
    </source>
</reference>
<comment type="caution">
    <text evidence="2">The sequence shown here is derived from an EMBL/GenBank/DDBJ whole genome shotgun (WGS) entry which is preliminary data.</text>
</comment>
<evidence type="ECO:0000313" key="3">
    <source>
        <dbReference type="Proteomes" id="UP001312865"/>
    </source>
</evidence>
<dbReference type="PANTHER" id="PTHR46517">
    <property type="entry name" value="FRUCTOSE-2,6-BISPHOSPHATASE TIGAR"/>
    <property type="match status" value="1"/>
</dbReference>
<dbReference type="PANTHER" id="PTHR46517:SF1">
    <property type="entry name" value="FRUCTOSE-2,6-BISPHOSPHATASE TIGAR"/>
    <property type="match status" value="1"/>
</dbReference>
<dbReference type="EMBL" id="JBBAXC010000013">
    <property type="protein sequence ID" value="MEI5908500.1"/>
    <property type="molecule type" value="Genomic_DNA"/>
</dbReference>
<dbReference type="PIRSF" id="PIRSF000709">
    <property type="entry name" value="6PFK_2-Ptase"/>
    <property type="match status" value="1"/>
</dbReference>
<protein>
    <submittedName>
        <fullName evidence="2">Histidine phosphatase family protein</fullName>
        <ecNumber evidence="2">3.1.3.-</ecNumber>
    </submittedName>
</protein>